<protein>
    <submittedName>
        <fullName evidence="1">Uncharacterized protein</fullName>
    </submittedName>
</protein>
<dbReference type="OrthoDB" id="5804099at2759"/>
<dbReference type="KEGG" id="nai:NECAME_08412"/>
<dbReference type="EMBL" id="KI658687">
    <property type="protein sequence ID" value="ETN81614.1"/>
    <property type="molecule type" value="Genomic_DNA"/>
</dbReference>
<reference evidence="2" key="1">
    <citation type="journal article" date="2014" name="Nat. Genet.">
        <title>Genome of the human hookworm Necator americanus.</title>
        <authorList>
            <person name="Tang Y.T."/>
            <person name="Gao X."/>
            <person name="Rosa B.A."/>
            <person name="Abubucker S."/>
            <person name="Hallsworth-Pepin K."/>
            <person name="Martin J."/>
            <person name="Tyagi R."/>
            <person name="Heizer E."/>
            <person name="Zhang X."/>
            <person name="Bhonagiri-Palsikar V."/>
            <person name="Minx P."/>
            <person name="Warren W.C."/>
            <person name="Wang Q."/>
            <person name="Zhan B."/>
            <person name="Hotez P.J."/>
            <person name="Sternberg P.W."/>
            <person name="Dougall A."/>
            <person name="Gaze S.T."/>
            <person name="Mulvenna J."/>
            <person name="Sotillo J."/>
            <person name="Ranganathan S."/>
            <person name="Rabelo E.M."/>
            <person name="Wilson R.K."/>
            <person name="Felgner P.L."/>
            <person name="Bethony J."/>
            <person name="Hawdon J.M."/>
            <person name="Gasser R.B."/>
            <person name="Loukas A."/>
            <person name="Mitreva M."/>
        </authorList>
    </citation>
    <scope>NUCLEOTIDE SEQUENCE [LARGE SCALE GENOMIC DNA]</scope>
</reference>
<name>W2TJ40_NECAM</name>
<dbReference type="Proteomes" id="UP000053676">
    <property type="component" value="Unassembled WGS sequence"/>
</dbReference>
<dbReference type="AlphaFoldDB" id="W2TJ40"/>
<proteinExistence type="predicted"/>
<accession>W2TJ40</accession>
<sequence>MNPVLRPVFEIHIRTTYLVRNLSSHHLSLFNDLLLIKEKVSSSTLVHVYLSANLVMPDYFHYGYWIVNRCGLFPSTIYANNIITSFIFFSEASELMLRWQIVVVLLVNAAADPERAKRQLSIDDLISRALSLVRPIFDTSQPLQNDEMLKKQVKDGIVVDLPAVTILE</sequence>
<organism evidence="1 2">
    <name type="scientific">Necator americanus</name>
    <name type="common">Human hookworm</name>
    <dbReference type="NCBI Taxonomy" id="51031"/>
    <lineage>
        <taxon>Eukaryota</taxon>
        <taxon>Metazoa</taxon>
        <taxon>Ecdysozoa</taxon>
        <taxon>Nematoda</taxon>
        <taxon>Chromadorea</taxon>
        <taxon>Rhabditida</taxon>
        <taxon>Rhabditina</taxon>
        <taxon>Rhabditomorpha</taxon>
        <taxon>Strongyloidea</taxon>
        <taxon>Ancylostomatidae</taxon>
        <taxon>Bunostominae</taxon>
        <taxon>Necator</taxon>
    </lineage>
</organism>
<evidence type="ECO:0000313" key="1">
    <source>
        <dbReference type="EMBL" id="ETN81614.1"/>
    </source>
</evidence>
<dbReference type="STRING" id="51031.W2TJ40"/>
<keyword evidence="2" id="KW-1185">Reference proteome</keyword>
<evidence type="ECO:0000313" key="2">
    <source>
        <dbReference type="Proteomes" id="UP000053676"/>
    </source>
</evidence>
<gene>
    <name evidence="1" type="ORF">NECAME_08412</name>
</gene>